<dbReference type="EMBL" id="DXHX01000129">
    <property type="protein sequence ID" value="HIV75245.1"/>
    <property type="molecule type" value="Genomic_DNA"/>
</dbReference>
<comment type="function">
    <text evidence="5">Involved in the third step of the chorismate pathway, which leads to the biosynthesis of aromatic amino acids. Catalyzes the cis-dehydration of 3-dehydroquinate (DHQ) and introduces the first double bond of the aromatic ring to yield 3-dehydroshikimate.</text>
</comment>
<feature type="binding site" evidence="5">
    <location>
        <begin position="41"/>
        <end position="43"/>
    </location>
    <ligand>
        <name>3-dehydroquinate</name>
        <dbReference type="ChEBI" id="CHEBI:32364"/>
    </ligand>
</feature>
<dbReference type="GO" id="GO:0046279">
    <property type="term" value="P:3,4-dihydroxybenzoate biosynthetic process"/>
    <property type="evidence" value="ECO:0007669"/>
    <property type="project" value="TreeGrafter"/>
</dbReference>
<keyword evidence="5" id="KW-0028">Amino-acid biosynthesis</keyword>
<dbReference type="GO" id="GO:0009423">
    <property type="term" value="P:chorismate biosynthetic process"/>
    <property type="evidence" value="ECO:0007669"/>
    <property type="project" value="UniProtKB-UniRule"/>
</dbReference>
<evidence type="ECO:0000313" key="7">
    <source>
        <dbReference type="Proteomes" id="UP000823937"/>
    </source>
</evidence>
<evidence type="ECO:0000256" key="4">
    <source>
        <dbReference type="ARBA" id="ARBA00023270"/>
    </source>
</evidence>
<dbReference type="NCBIfam" id="TIGR01093">
    <property type="entry name" value="aroD"/>
    <property type="match status" value="1"/>
</dbReference>
<evidence type="ECO:0000256" key="5">
    <source>
        <dbReference type="HAMAP-Rule" id="MF_00214"/>
    </source>
</evidence>
<feature type="binding site" evidence="5">
    <location>
        <position position="207"/>
    </location>
    <ligand>
        <name>3-dehydroquinate</name>
        <dbReference type="ChEBI" id="CHEBI:32364"/>
    </ligand>
</feature>
<dbReference type="HAMAP" id="MF_00214">
    <property type="entry name" value="AroD"/>
    <property type="match status" value="1"/>
</dbReference>
<dbReference type="PANTHER" id="PTHR43699">
    <property type="entry name" value="3-DEHYDROQUINATE DEHYDRATASE"/>
    <property type="match status" value="1"/>
</dbReference>
<dbReference type="Pfam" id="PF01487">
    <property type="entry name" value="DHquinase_I"/>
    <property type="match status" value="1"/>
</dbReference>
<comment type="subunit">
    <text evidence="5">Homodimer.</text>
</comment>
<gene>
    <name evidence="5 6" type="primary">aroD</name>
    <name evidence="6" type="ORF">H9895_09225</name>
</gene>
<comment type="catalytic activity">
    <reaction evidence="1 5">
        <text>3-dehydroquinate = 3-dehydroshikimate + H2O</text>
        <dbReference type="Rhea" id="RHEA:21096"/>
        <dbReference type="ChEBI" id="CHEBI:15377"/>
        <dbReference type="ChEBI" id="CHEBI:16630"/>
        <dbReference type="ChEBI" id="CHEBI:32364"/>
        <dbReference type="EC" id="4.2.1.10"/>
    </reaction>
</comment>
<reference evidence="6" key="1">
    <citation type="journal article" date="2021" name="PeerJ">
        <title>Extensive microbial diversity within the chicken gut microbiome revealed by metagenomics and culture.</title>
        <authorList>
            <person name="Gilroy R."/>
            <person name="Ravi A."/>
            <person name="Getino M."/>
            <person name="Pursley I."/>
            <person name="Horton D.L."/>
            <person name="Alikhan N.F."/>
            <person name="Baker D."/>
            <person name="Gharbi K."/>
            <person name="Hall N."/>
            <person name="Watson M."/>
            <person name="Adriaenssens E.M."/>
            <person name="Foster-Nyarko E."/>
            <person name="Jarju S."/>
            <person name="Secka A."/>
            <person name="Antonio M."/>
            <person name="Oren A."/>
            <person name="Chaudhuri R.R."/>
            <person name="La Ragione R."/>
            <person name="Hildebrand F."/>
            <person name="Pallen M.J."/>
        </authorList>
    </citation>
    <scope>NUCLEOTIDE SEQUENCE</scope>
    <source>
        <strain evidence="6">CHK169-2315</strain>
    </source>
</reference>
<dbReference type="EC" id="4.2.1.10" evidence="5"/>
<reference evidence="6" key="2">
    <citation type="submission" date="2021-04" db="EMBL/GenBank/DDBJ databases">
        <authorList>
            <person name="Gilroy R."/>
        </authorList>
    </citation>
    <scope>NUCLEOTIDE SEQUENCE</scope>
    <source>
        <strain evidence="6">CHK169-2315</strain>
    </source>
</reference>
<proteinExistence type="inferred from homology"/>
<keyword evidence="2 5" id="KW-0057">Aromatic amino acid biosynthesis</keyword>
<comment type="caution">
    <text evidence="6">The sequence shown here is derived from an EMBL/GenBank/DDBJ whole genome shotgun (WGS) entry which is preliminary data.</text>
</comment>
<sequence length="250" mass="28597">MGQFFDQTKLPYICTPLTGKTTTQLLEQLDNILEKEPDMIEWRADFFEHLYNEADVFSIIKAIKEKSTIPLLFTIRSIHEGGETISLTEAEKVSLLCNVCKETNVDLIDYETSNDKKDVELVVKTAKKHDKQIVLSFHHFEHTPSEDELIERAKNAAKFHADIIKLAVMPEEKEDVFRLLEVTRILDDMFEQPIITMSMGELGALSRINGWLYGSVLTFAVGIEQSAPGQIAIEPLREAIWNTKQLMPNW</sequence>
<dbReference type="AlphaFoldDB" id="A0A9D1PNZ8"/>
<evidence type="ECO:0000256" key="1">
    <source>
        <dbReference type="ARBA" id="ARBA00001864"/>
    </source>
</evidence>
<comment type="caution">
    <text evidence="5">Lacks conserved residue(s) required for the propagation of feature annotation.</text>
</comment>
<dbReference type="CDD" id="cd00502">
    <property type="entry name" value="DHQase_I"/>
    <property type="match status" value="1"/>
</dbReference>
<feature type="binding site" evidence="5">
    <location>
        <position position="226"/>
    </location>
    <ligand>
        <name>3-dehydroquinate</name>
        <dbReference type="ChEBI" id="CHEBI:32364"/>
    </ligand>
</feature>
<dbReference type="SUPFAM" id="SSF51569">
    <property type="entry name" value="Aldolase"/>
    <property type="match status" value="1"/>
</dbReference>
<evidence type="ECO:0000313" key="6">
    <source>
        <dbReference type="EMBL" id="HIV75245.1"/>
    </source>
</evidence>
<feature type="binding site" evidence="5">
    <location>
        <position position="76"/>
    </location>
    <ligand>
        <name>3-dehydroquinate</name>
        <dbReference type="ChEBI" id="CHEBI:32364"/>
    </ligand>
</feature>
<dbReference type="InterPro" id="IPR050146">
    <property type="entry name" value="Type-I_3-dehydroquinase"/>
</dbReference>
<dbReference type="GO" id="GO:0003855">
    <property type="term" value="F:3-dehydroquinate dehydratase activity"/>
    <property type="evidence" value="ECO:0007669"/>
    <property type="project" value="UniProtKB-UniRule"/>
</dbReference>
<dbReference type="GO" id="GO:0009073">
    <property type="term" value="P:aromatic amino acid family biosynthetic process"/>
    <property type="evidence" value="ECO:0007669"/>
    <property type="project" value="UniProtKB-KW"/>
</dbReference>
<name>A0A9D1PNZ8_9BACI</name>
<feature type="binding site" evidence="5">
    <location>
        <position position="230"/>
    </location>
    <ligand>
        <name>3-dehydroquinate</name>
        <dbReference type="ChEBI" id="CHEBI:32364"/>
    </ligand>
</feature>
<evidence type="ECO:0000256" key="2">
    <source>
        <dbReference type="ARBA" id="ARBA00023141"/>
    </source>
</evidence>
<feature type="active site" description="Proton donor/acceptor" evidence="5">
    <location>
        <position position="138"/>
    </location>
</feature>
<accession>A0A9D1PNZ8</accession>
<dbReference type="InterPro" id="IPR013785">
    <property type="entry name" value="Aldolase_TIM"/>
</dbReference>
<keyword evidence="3 5" id="KW-0456">Lyase</keyword>
<comment type="similarity">
    <text evidence="5">Belongs to the type-I 3-dehydroquinase family.</text>
</comment>
<dbReference type="InterPro" id="IPR001381">
    <property type="entry name" value="DHquinase_I"/>
</dbReference>
<comment type="pathway">
    <text evidence="5">Metabolic intermediate biosynthesis; chorismate biosynthesis; chorismate from D-erythrose 4-phosphate and phosphoenolpyruvate: step 3/7.</text>
</comment>
<dbReference type="FunFam" id="3.20.20.70:FF:000047">
    <property type="entry name" value="3-dehydroquinate dehydratase"/>
    <property type="match status" value="1"/>
</dbReference>
<dbReference type="Proteomes" id="UP000823937">
    <property type="component" value="Unassembled WGS sequence"/>
</dbReference>
<dbReference type="PANTHER" id="PTHR43699:SF1">
    <property type="entry name" value="3-DEHYDROQUINATE DEHYDRATASE"/>
    <property type="match status" value="1"/>
</dbReference>
<evidence type="ECO:0000256" key="3">
    <source>
        <dbReference type="ARBA" id="ARBA00023239"/>
    </source>
</evidence>
<dbReference type="Gene3D" id="3.20.20.70">
    <property type="entry name" value="Aldolase class I"/>
    <property type="match status" value="1"/>
</dbReference>
<protein>
    <recommendedName>
        <fullName evidence="5">3-dehydroquinate dehydratase</fullName>
        <shortName evidence="5">3-dehydroquinase</shortName>
        <ecNumber evidence="5">4.2.1.10</ecNumber>
    </recommendedName>
    <alternativeName>
        <fullName evidence="5">Type I DHQase</fullName>
    </alternativeName>
    <alternativeName>
        <fullName evidence="5">Type I dehydroquinase</fullName>
        <shortName evidence="5">DHQ1</shortName>
    </alternativeName>
</protein>
<organism evidence="6 7">
    <name type="scientific">Candidatus Pseudogracilibacillus intestinigallinarum</name>
    <dbReference type="NCBI Taxonomy" id="2838742"/>
    <lineage>
        <taxon>Bacteria</taxon>
        <taxon>Bacillati</taxon>
        <taxon>Bacillota</taxon>
        <taxon>Bacilli</taxon>
        <taxon>Bacillales</taxon>
        <taxon>Bacillaceae</taxon>
        <taxon>Pseudogracilibacillus</taxon>
    </lineage>
</organism>
<keyword evidence="4 5" id="KW-0704">Schiff base</keyword>
<feature type="active site" description="Schiff-base intermediate with substrate" evidence="5">
    <location>
        <position position="165"/>
    </location>
</feature>
<dbReference type="GO" id="GO:0008652">
    <property type="term" value="P:amino acid biosynthetic process"/>
    <property type="evidence" value="ECO:0007669"/>
    <property type="project" value="UniProtKB-KW"/>
</dbReference>